<accession>A0ACB9Z3D1</accession>
<gene>
    <name evidence="1" type="ORF">F4820DRAFT_447389</name>
</gene>
<protein>
    <submittedName>
        <fullName evidence="1">Uncharacterized protein</fullName>
    </submittedName>
</protein>
<dbReference type="Proteomes" id="UP001497700">
    <property type="component" value="Unassembled WGS sequence"/>
</dbReference>
<comment type="caution">
    <text evidence="1">The sequence shown here is derived from an EMBL/GenBank/DDBJ whole genome shotgun (WGS) entry which is preliminary data.</text>
</comment>
<dbReference type="EMBL" id="MU393463">
    <property type="protein sequence ID" value="KAI4866093.1"/>
    <property type="molecule type" value="Genomic_DNA"/>
</dbReference>
<sequence length="400" mass="44939">MSSVQNLEVYNDKSKRSARRERDLELLPTNSTRYRVVESVILLGLRILESPQGKNSLIRIATEVVQQRDFPPGDRPPVPHIYNRPLAEMPRWVDFFFGRLRSNFPVVLLCDIAGEASATKKDWGTDMSQYDPQEASHFEFNKTIINNMIYVRHQPPNVTGDNYNCFKFQMAITIAHEIVHLLTGFLTGTARPYTPPGVSLGNYGNRNMGESGRYWESILLGGVVEFFEDGNDPLQERQAGRPYLIEDSRNNVPAQLVSTTYINNFLNGHFSFPILTSSRAAPTTRNELRRISREMTDVRERSGRRARAAPAYESPAPEASSSVSYRRLPPTHHSYSGSYSTYYAQGNGEPSDSHAGAYGSNYGSSHNSGYENSGYEDSGYGNSGYENSYGDNSSGYGYHR</sequence>
<name>A0ACB9Z3D1_9PEZI</name>
<evidence type="ECO:0000313" key="1">
    <source>
        <dbReference type="EMBL" id="KAI4866093.1"/>
    </source>
</evidence>
<evidence type="ECO:0000313" key="2">
    <source>
        <dbReference type="Proteomes" id="UP001497700"/>
    </source>
</evidence>
<keyword evidence="2" id="KW-1185">Reference proteome</keyword>
<proteinExistence type="predicted"/>
<reference evidence="1 2" key="1">
    <citation type="journal article" date="2022" name="New Phytol.">
        <title>Ecological generalism drives hyperdiversity of secondary metabolite gene clusters in xylarialean endophytes.</title>
        <authorList>
            <person name="Franco M.E.E."/>
            <person name="Wisecaver J.H."/>
            <person name="Arnold A.E."/>
            <person name="Ju Y.M."/>
            <person name="Slot J.C."/>
            <person name="Ahrendt S."/>
            <person name="Moore L.P."/>
            <person name="Eastman K.E."/>
            <person name="Scott K."/>
            <person name="Konkel Z."/>
            <person name="Mondo S.J."/>
            <person name="Kuo A."/>
            <person name="Hayes R.D."/>
            <person name="Haridas S."/>
            <person name="Andreopoulos B."/>
            <person name="Riley R."/>
            <person name="LaButti K."/>
            <person name="Pangilinan J."/>
            <person name="Lipzen A."/>
            <person name="Amirebrahimi M."/>
            <person name="Yan J."/>
            <person name="Adam C."/>
            <person name="Keymanesh K."/>
            <person name="Ng V."/>
            <person name="Louie K."/>
            <person name="Northen T."/>
            <person name="Drula E."/>
            <person name="Henrissat B."/>
            <person name="Hsieh H.M."/>
            <person name="Youens-Clark K."/>
            <person name="Lutzoni F."/>
            <person name="Miadlikowska J."/>
            <person name="Eastwood D.C."/>
            <person name="Hamelin R.C."/>
            <person name="Grigoriev I.V."/>
            <person name="U'Ren J.M."/>
        </authorList>
    </citation>
    <scope>NUCLEOTIDE SEQUENCE [LARGE SCALE GENOMIC DNA]</scope>
    <source>
        <strain evidence="1 2">CBS 119005</strain>
    </source>
</reference>
<organism evidence="1 2">
    <name type="scientific">Hypoxylon rubiginosum</name>
    <dbReference type="NCBI Taxonomy" id="110542"/>
    <lineage>
        <taxon>Eukaryota</taxon>
        <taxon>Fungi</taxon>
        <taxon>Dikarya</taxon>
        <taxon>Ascomycota</taxon>
        <taxon>Pezizomycotina</taxon>
        <taxon>Sordariomycetes</taxon>
        <taxon>Xylariomycetidae</taxon>
        <taxon>Xylariales</taxon>
        <taxon>Hypoxylaceae</taxon>
        <taxon>Hypoxylon</taxon>
    </lineage>
</organism>